<evidence type="ECO:0000313" key="14">
    <source>
        <dbReference type="EMBL" id="RTI14128.1"/>
    </source>
</evidence>
<evidence type="ECO:0000313" key="30">
    <source>
        <dbReference type="Proteomes" id="UP000288347"/>
    </source>
</evidence>
<evidence type="ECO:0000313" key="1">
    <source>
        <dbReference type="EMBL" id="KPD30686.1"/>
    </source>
</evidence>
<evidence type="ECO:0000313" key="6">
    <source>
        <dbReference type="EMBL" id="RTH21674.1"/>
    </source>
</evidence>
<dbReference type="EMBL" id="PELW01000390">
    <property type="protein sequence ID" value="RTH21674.1"/>
    <property type="molecule type" value="Genomic_DNA"/>
</dbReference>
<dbReference type="EMBL" id="PEMJ01000285">
    <property type="protein sequence ID" value="RTI13477.1"/>
    <property type="molecule type" value="Genomic_DNA"/>
</dbReference>
<dbReference type="Proteomes" id="UP000286910">
    <property type="component" value="Unassembled WGS sequence"/>
</dbReference>
<evidence type="ECO:0000313" key="26">
    <source>
        <dbReference type="Proteomes" id="UP000287962"/>
    </source>
</evidence>
<dbReference type="EMBL" id="PELR01000352">
    <property type="protein sequence ID" value="RTH01427.1"/>
    <property type="molecule type" value="Genomic_DNA"/>
</dbReference>
<sequence length="101" mass="11231">MDLSGPWYILEGEPGEHLVLEVLGQRLSGIWTSEALAQGFLARHPELGMRVSALETRALKEAFLRALGMLKVDGVLVDYEPGAHRARMARVEVLLEEVRHA</sequence>
<evidence type="ECO:0000313" key="25">
    <source>
        <dbReference type="Proteomes" id="UP000287467"/>
    </source>
</evidence>
<dbReference type="AlphaFoldDB" id="A0A0N0ZPB2"/>
<dbReference type="PATRIC" id="fig|37636.3.peg.437"/>
<dbReference type="Proteomes" id="UP000287439">
    <property type="component" value="Unassembled WGS sequence"/>
</dbReference>
<accession>A0A0N0ZPB2</accession>
<proteinExistence type="predicted"/>
<dbReference type="EMBL" id="PEMW01000443">
    <property type="protein sequence ID" value="RTI49223.1"/>
    <property type="molecule type" value="Genomic_DNA"/>
</dbReference>
<dbReference type="EMBL" id="PELV01000166">
    <property type="protein sequence ID" value="RTH18472.1"/>
    <property type="molecule type" value="Genomic_DNA"/>
</dbReference>
<protein>
    <submittedName>
        <fullName evidence="2">DUF3234 domain-containing protein</fullName>
    </submittedName>
</protein>
<evidence type="ECO:0000313" key="28">
    <source>
        <dbReference type="Proteomes" id="UP000288073"/>
    </source>
</evidence>
<evidence type="ECO:0000313" key="22">
    <source>
        <dbReference type="Proteomes" id="UP000287173"/>
    </source>
</evidence>
<evidence type="ECO:0000313" key="5">
    <source>
        <dbReference type="EMBL" id="RTH18472.1"/>
    </source>
</evidence>
<dbReference type="Proteomes" id="UP000287306">
    <property type="component" value="Unassembled WGS sequence"/>
</dbReference>
<evidence type="ECO:0000313" key="29">
    <source>
        <dbReference type="Proteomes" id="UP000288082"/>
    </source>
</evidence>
<evidence type="ECO:0000313" key="24">
    <source>
        <dbReference type="Proteomes" id="UP000287439"/>
    </source>
</evidence>
<dbReference type="EMBL" id="PEMN01000370">
    <property type="protein sequence ID" value="RTI14128.1"/>
    <property type="molecule type" value="Genomic_DNA"/>
</dbReference>
<keyword evidence="26" id="KW-1185">Reference proteome</keyword>
<dbReference type="Proteomes" id="UP000286734">
    <property type="component" value="Unassembled WGS sequence"/>
</dbReference>
<evidence type="ECO:0000313" key="7">
    <source>
        <dbReference type="EMBL" id="RTH22298.1"/>
    </source>
</evidence>
<dbReference type="Proteomes" id="UP000287962">
    <property type="component" value="Unassembled WGS sequence"/>
</dbReference>
<gene>
    <name evidence="1" type="ORF">AN926_06850</name>
    <name evidence="15" type="ORF">CSW14_11540</name>
    <name evidence="14" type="ORF">CSW23_11730</name>
    <name evidence="11" type="ORF">CSW25_09635</name>
    <name evidence="13" type="ORF">CSW27_08410</name>
    <name evidence="10" type="ORF">CSW29_00690</name>
    <name evidence="12" type="ORF">CSW30_02770</name>
    <name evidence="8" type="ORF">CSW33_07840</name>
    <name evidence="9" type="ORF">CSW37_12350</name>
    <name evidence="7" type="ORF">CSW38_13450</name>
    <name evidence="6" type="ORF">CSW40_12580</name>
    <name evidence="5" type="ORF">CSW41_05855</name>
    <name evidence="3" type="ORF">CSW45_10335</name>
    <name evidence="4" type="ORF">CSW47_00500</name>
    <name evidence="2" type="ORF">CSW50_12025</name>
</gene>
<dbReference type="Gene3D" id="3.40.1350.90">
    <property type="entry name" value="Uncharacterised protein PF11572, DUF3234"/>
    <property type="match status" value="1"/>
</dbReference>
<evidence type="ECO:0000313" key="3">
    <source>
        <dbReference type="EMBL" id="RTH01427.1"/>
    </source>
</evidence>
<evidence type="ECO:0000313" key="2">
    <source>
        <dbReference type="EMBL" id="RTG99750.1"/>
    </source>
</evidence>
<dbReference type="EMBL" id="PEMH01000014">
    <property type="protein sequence ID" value="RTI03366.1"/>
    <property type="molecule type" value="Genomic_DNA"/>
</dbReference>
<dbReference type="EMBL" id="PELM01000456">
    <property type="protein sequence ID" value="RTG99750.1"/>
    <property type="molecule type" value="Genomic_DNA"/>
</dbReference>
<dbReference type="Proteomes" id="UP000286712">
    <property type="component" value="Unassembled WGS sequence"/>
</dbReference>
<dbReference type="Proteomes" id="UP000286928">
    <property type="component" value="Unassembled WGS sequence"/>
</dbReference>
<evidence type="ECO:0000313" key="23">
    <source>
        <dbReference type="Proteomes" id="UP000287306"/>
    </source>
</evidence>
<evidence type="ECO:0000313" key="15">
    <source>
        <dbReference type="EMBL" id="RTI49223.1"/>
    </source>
</evidence>
<evidence type="ECO:0000313" key="27">
    <source>
        <dbReference type="Proteomes" id="UP000288051"/>
    </source>
</evidence>
<evidence type="ECO:0000313" key="8">
    <source>
        <dbReference type="EMBL" id="RTH31493.1"/>
    </source>
</evidence>
<dbReference type="EMBL" id="PEML01000283">
    <property type="protein sequence ID" value="RTI06089.1"/>
    <property type="molecule type" value="Genomic_DNA"/>
</dbReference>
<reference evidence="17 18" key="3">
    <citation type="journal article" date="2019" name="Extremophiles">
        <title>Biogeography of thermophiles and predominance of Thermus scotoductus in domestic water heaters.</title>
        <authorList>
            <person name="Wilpiszeski R.L."/>
            <person name="Zhang Z."/>
            <person name="House C.H."/>
        </authorList>
    </citation>
    <scope>NUCLEOTIDE SEQUENCE [LARGE SCALE GENOMIC DNA]</scope>
    <source>
        <strain evidence="14 28">10_S10</strain>
        <strain evidence="11 26">12_S12</strain>
        <strain evidence="13 21">14_S14</strain>
        <strain evidence="10 30">16_S16</strain>
        <strain evidence="12 22">17_S17</strain>
        <strain evidence="15 25">1_S1</strain>
        <strain evidence="8 20">20_S20</strain>
        <strain evidence="9 27">24_S24</strain>
        <strain evidence="7 23">25_S25</strain>
        <strain evidence="6 17">27_S27</strain>
        <strain evidence="5 24">28_S28</strain>
        <strain evidence="3 19">32_S32</strain>
        <strain evidence="4 18">34_S34</strain>
        <strain evidence="2 29">38_S38</strain>
    </source>
</reference>
<dbReference type="Proteomes" id="UP000287467">
    <property type="component" value="Unassembled WGS sequence"/>
</dbReference>
<evidence type="ECO:0000313" key="12">
    <source>
        <dbReference type="EMBL" id="RTI11195.1"/>
    </source>
</evidence>
<dbReference type="Proteomes" id="UP000053099">
    <property type="component" value="Unassembled WGS sequence"/>
</dbReference>
<dbReference type="Proteomes" id="UP000287173">
    <property type="component" value="Unassembled WGS sequence"/>
</dbReference>
<dbReference type="RefSeq" id="WP_015716729.1">
    <property type="nucleotide sequence ID" value="NZ_DAHVNI010000012.1"/>
</dbReference>
<evidence type="ECO:0000313" key="9">
    <source>
        <dbReference type="EMBL" id="RTH32208.1"/>
    </source>
</evidence>
<evidence type="ECO:0000313" key="21">
    <source>
        <dbReference type="Proteomes" id="UP000287155"/>
    </source>
</evidence>
<comment type="caution">
    <text evidence="1">The sequence shown here is derived from an EMBL/GenBank/DDBJ whole genome shotgun (WGS) entry which is preliminary data.</text>
</comment>
<dbReference type="EMBL" id="PELZ01000456">
    <property type="protein sequence ID" value="RTH32208.1"/>
    <property type="molecule type" value="Genomic_DNA"/>
</dbReference>
<reference evidence="1 16" key="1">
    <citation type="submission" date="2015-09" db="EMBL/GenBank/DDBJ databases">
        <title>Draft genome sequence of Thermus scotoductus strain K1 isolated from a geothermal spring in Nagorno-Karabakh, Armenia.</title>
        <authorList>
            <person name="Saghatelyan A."/>
            <person name="Poghosyan L."/>
            <person name="Panosyan H."/>
            <person name="Birkeland N.-K."/>
        </authorList>
    </citation>
    <scope>NUCLEOTIDE SEQUENCE [LARGE SCALE GENOMIC DNA]</scope>
    <source>
        <strain evidence="1 16">K1</strain>
    </source>
</reference>
<organism evidence="1 16">
    <name type="scientific">Thermus scotoductus</name>
    <dbReference type="NCBI Taxonomy" id="37636"/>
    <lineage>
        <taxon>Bacteria</taxon>
        <taxon>Thermotogati</taxon>
        <taxon>Deinococcota</taxon>
        <taxon>Deinococci</taxon>
        <taxon>Thermales</taxon>
        <taxon>Thermaceae</taxon>
        <taxon>Thermus</taxon>
    </lineage>
</organism>
<name>A0A0N0ZPB2_THESC</name>
<dbReference type="Proteomes" id="UP000288347">
    <property type="component" value="Unassembled WGS sequence"/>
</dbReference>
<dbReference type="EMBL" id="PELP01000011">
    <property type="protein sequence ID" value="RTH07984.1"/>
    <property type="molecule type" value="Genomic_DNA"/>
</dbReference>
<dbReference type="Proteomes" id="UP000288073">
    <property type="component" value="Unassembled WGS sequence"/>
</dbReference>
<dbReference type="EMBL" id="PEMG01000054">
    <property type="protein sequence ID" value="RTI11195.1"/>
    <property type="molecule type" value="Genomic_DNA"/>
</dbReference>
<evidence type="ECO:0000313" key="19">
    <source>
        <dbReference type="Proteomes" id="UP000286910"/>
    </source>
</evidence>
<dbReference type="GeneID" id="93865890"/>
<evidence type="ECO:0000313" key="20">
    <source>
        <dbReference type="Proteomes" id="UP000286928"/>
    </source>
</evidence>
<reference evidence="11" key="2">
    <citation type="submission" date="2017-10" db="EMBL/GenBank/DDBJ databases">
        <authorList>
            <person name="Wilpiszeski R.L."/>
            <person name="Zhidan Z."/>
            <person name="House C.H."/>
        </authorList>
    </citation>
    <scope>NUCLEOTIDE SEQUENCE</scope>
    <source>
        <strain evidence="11">12_S12</strain>
    </source>
</reference>
<dbReference type="EMBL" id="PEMD01000269">
    <property type="protein sequence ID" value="RTH31493.1"/>
    <property type="molecule type" value="Genomic_DNA"/>
</dbReference>
<evidence type="ECO:0000313" key="4">
    <source>
        <dbReference type="EMBL" id="RTH07984.1"/>
    </source>
</evidence>
<dbReference type="Proteomes" id="UP000288051">
    <property type="component" value="Unassembled WGS sequence"/>
</dbReference>
<evidence type="ECO:0000313" key="18">
    <source>
        <dbReference type="Proteomes" id="UP000286734"/>
    </source>
</evidence>
<evidence type="ECO:0000313" key="17">
    <source>
        <dbReference type="Proteomes" id="UP000286712"/>
    </source>
</evidence>
<dbReference type="Proteomes" id="UP000287155">
    <property type="component" value="Unassembled WGS sequence"/>
</dbReference>
<dbReference type="Pfam" id="PF11572">
    <property type="entry name" value="DUF3234"/>
    <property type="match status" value="1"/>
</dbReference>
<dbReference type="Proteomes" id="UP000288082">
    <property type="component" value="Unassembled WGS sequence"/>
</dbReference>
<evidence type="ECO:0000313" key="10">
    <source>
        <dbReference type="EMBL" id="RTI03366.1"/>
    </source>
</evidence>
<dbReference type="EMBL" id="LJJR01000017">
    <property type="protein sequence ID" value="KPD30686.1"/>
    <property type="molecule type" value="Genomic_DNA"/>
</dbReference>
<evidence type="ECO:0000313" key="13">
    <source>
        <dbReference type="EMBL" id="RTI13477.1"/>
    </source>
</evidence>
<evidence type="ECO:0000313" key="11">
    <source>
        <dbReference type="EMBL" id="RTI06089.1"/>
    </source>
</evidence>
<dbReference type="InterPro" id="IPR021628">
    <property type="entry name" value="DUF3234"/>
</dbReference>
<evidence type="ECO:0000313" key="16">
    <source>
        <dbReference type="Proteomes" id="UP000053099"/>
    </source>
</evidence>
<dbReference type="EMBL" id="PELY01000438">
    <property type="protein sequence ID" value="RTH22298.1"/>
    <property type="molecule type" value="Genomic_DNA"/>
</dbReference>